<gene>
    <name evidence="2" type="ORF">Snoj_27920</name>
</gene>
<protein>
    <submittedName>
        <fullName evidence="2">Uncharacterized protein</fullName>
    </submittedName>
</protein>
<feature type="region of interest" description="Disordered" evidence="1">
    <location>
        <begin position="1"/>
        <end position="61"/>
    </location>
</feature>
<accession>A0ABQ3SL52</accession>
<name>A0ABQ3SL52_9ACTN</name>
<proteinExistence type="predicted"/>
<sequence length="61" mass="6665">MEGMTMFEAYGDSRPPRPVEDRGPEQKHEKTPDGSAGAGTVPADPGTTVRDRLLHFPESVR</sequence>
<feature type="compositionally biased region" description="Basic and acidic residues" evidence="1">
    <location>
        <begin position="49"/>
        <end position="61"/>
    </location>
</feature>
<evidence type="ECO:0000313" key="3">
    <source>
        <dbReference type="Proteomes" id="UP000613974"/>
    </source>
</evidence>
<reference evidence="3" key="1">
    <citation type="submission" date="2023-07" db="EMBL/GenBank/DDBJ databases">
        <title>Whole genome shotgun sequence of Streptomyces nojiriensis NBRC 13794.</title>
        <authorList>
            <person name="Komaki H."/>
            <person name="Tamura T."/>
        </authorList>
    </citation>
    <scope>NUCLEOTIDE SEQUENCE [LARGE SCALE GENOMIC DNA]</scope>
    <source>
        <strain evidence="3">NBRC 13794</strain>
    </source>
</reference>
<dbReference type="Proteomes" id="UP000613974">
    <property type="component" value="Unassembled WGS sequence"/>
</dbReference>
<evidence type="ECO:0000256" key="1">
    <source>
        <dbReference type="SAM" id="MobiDB-lite"/>
    </source>
</evidence>
<keyword evidence="3" id="KW-1185">Reference proteome</keyword>
<dbReference type="EMBL" id="BNEC01000005">
    <property type="protein sequence ID" value="GHI68874.1"/>
    <property type="molecule type" value="Genomic_DNA"/>
</dbReference>
<evidence type="ECO:0000313" key="2">
    <source>
        <dbReference type="EMBL" id="GHI68874.1"/>
    </source>
</evidence>
<comment type="caution">
    <text evidence="2">The sequence shown here is derived from an EMBL/GenBank/DDBJ whole genome shotgun (WGS) entry which is preliminary data.</text>
</comment>
<feature type="compositionally biased region" description="Basic and acidic residues" evidence="1">
    <location>
        <begin position="14"/>
        <end position="32"/>
    </location>
</feature>
<organism evidence="2 3">
    <name type="scientific">Streptomyces nojiriensis</name>
    <dbReference type="NCBI Taxonomy" id="66374"/>
    <lineage>
        <taxon>Bacteria</taxon>
        <taxon>Bacillati</taxon>
        <taxon>Actinomycetota</taxon>
        <taxon>Actinomycetes</taxon>
        <taxon>Kitasatosporales</taxon>
        <taxon>Streptomycetaceae</taxon>
        <taxon>Streptomyces</taxon>
    </lineage>
</organism>